<proteinExistence type="predicted"/>
<accession>A0A8J3VU81</accession>
<organism evidence="1 2">
    <name type="scientific">Rugosimonospora africana</name>
    <dbReference type="NCBI Taxonomy" id="556532"/>
    <lineage>
        <taxon>Bacteria</taxon>
        <taxon>Bacillati</taxon>
        <taxon>Actinomycetota</taxon>
        <taxon>Actinomycetes</taxon>
        <taxon>Micromonosporales</taxon>
        <taxon>Micromonosporaceae</taxon>
        <taxon>Rugosimonospora</taxon>
    </lineage>
</organism>
<comment type="caution">
    <text evidence="1">The sequence shown here is derived from an EMBL/GenBank/DDBJ whole genome shotgun (WGS) entry which is preliminary data.</text>
</comment>
<evidence type="ECO:0000313" key="1">
    <source>
        <dbReference type="EMBL" id="GIH18461.1"/>
    </source>
</evidence>
<reference evidence="1" key="1">
    <citation type="submission" date="2021-01" db="EMBL/GenBank/DDBJ databases">
        <title>Whole genome shotgun sequence of Rugosimonospora africana NBRC 104875.</title>
        <authorList>
            <person name="Komaki H."/>
            <person name="Tamura T."/>
        </authorList>
    </citation>
    <scope>NUCLEOTIDE SEQUENCE</scope>
    <source>
        <strain evidence="1">NBRC 104875</strain>
    </source>
</reference>
<protein>
    <submittedName>
        <fullName evidence="1">Uncharacterized protein</fullName>
    </submittedName>
</protein>
<gene>
    <name evidence="1" type="ORF">Raf01_66330</name>
</gene>
<keyword evidence="2" id="KW-1185">Reference proteome</keyword>
<dbReference type="EMBL" id="BONZ01000067">
    <property type="protein sequence ID" value="GIH18461.1"/>
    <property type="molecule type" value="Genomic_DNA"/>
</dbReference>
<evidence type="ECO:0000313" key="2">
    <source>
        <dbReference type="Proteomes" id="UP000642748"/>
    </source>
</evidence>
<name>A0A8J3VU81_9ACTN</name>
<dbReference type="Proteomes" id="UP000642748">
    <property type="component" value="Unassembled WGS sequence"/>
</dbReference>
<sequence length="176" mass="18465">MADGVRGADGVRAAGSLRAADGVRVTVETVLLGHVGPFLTYRSARAPLRDDHPDALARAVAGFDPASPTAGALLHSTSWRFEPGGVVLTYAALPDPHPAAACRLNPRTAVARSDDQFAPSPAVVGLDNVAVHACRHLAWLRRTDPLVAAQADRLPELWALIEDHRPLAAGMLPALA</sequence>
<dbReference type="AlphaFoldDB" id="A0A8J3VU81"/>